<evidence type="ECO:0000313" key="1">
    <source>
        <dbReference type="EMBL" id="WPF89197.1"/>
    </source>
</evidence>
<proteinExistence type="predicted"/>
<organism evidence="1">
    <name type="scientific">Cyanobacterium aponinum AL20115</name>
    <dbReference type="NCBI Taxonomy" id="3090662"/>
    <lineage>
        <taxon>Bacteria</taxon>
        <taxon>Bacillati</taxon>
        <taxon>Cyanobacteriota</taxon>
        <taxon>Cyanophyceae</taxon>
        <taxon>Oscillatoriophycideae</taxon>
        <taxon>Chroococcales</taxon>
        <taxon>Geminocystaceae</taxon>
        <taxon>Cyanobacterium</taxon>
    </lineage>
</organism>
<dbReference type="Gene3D" id="1.20.1440.60">
    <property type="entry name" value="23S rRNA-intervening sequence"/>
    <property type="match status" value="1"/>
</dbReference>
<accession>A0AAF1C205</accession>
<dbReference type="EMBL" id="CP138348">
    <property type="protein sequence ID" value="WPF89197.1"/>
    <property type="molecule type" value="Genomic_DNA"/>
</dbReference>
<dbReference type="AlphaFoldDB" id="A0AAF1C205"/>
<sequence length="41" mass="4729">MIVGRLGYLKEQELKVTLNKCEEIGRMLHSLIEKLSQNKKG</sequence>
<dbReference type="SUPFAM" id="SSF158446">
    <property type="entry name" value="IVS-encoded protein-like"/>
    <property type="match status" value="1"/>
</dbReference>
<dbReference type="InterPro" id="IPR036583">
    <property type="entry name" value="23S_rRNA_IVS_sf"/>
</dbReference>
<protein>
    <recommendedName>
        <fullName evidence="2">Four helix bundle protein</fullName>
    </recommendedName>
</protein>
<evidence type="ECO:0008006" key="2">
    <source>
        <dbReference type="Google" id="ProtNLM"/>
    </source>
</evidence>
<name>A0AAF1C205_9CHRO</name>
<reference evidence="1" key="1">
    <citation type="submission" date="2023-11" db="EMBL/GenBank/DDBJ databases">
        <title>Genome sequence of Cyanobacterium aponinum BCRC AL20115.</title>
        <authorList>
            <person name="Chang H.-Y."/>
            <person name="Lin K.-M."/>
            <person name="Hsueh H.-T."/>
            <person name="Chu H.-A."/>
            <person name="Kuo C.-H."/>
        </authorList>
    </citation>
    <scope>NUCLEOTIDE SEQUENCE</scope>
    <source>
        <strain evidence="1">AL20115</strain>
    </source>
</reference>
<dbReference type="RefSeq" id="WP_320001780.1">
    <property type="nucleotide sequence ID" value="NZ_CP138348.1"/>
</dbReference>
<gene>
    <name evidence="1" type="ORF">SAY89_02675</name>
</gene>